<comment type="caution">
    <text evidence="6">The sequence shown here is derived from an EMBL/GenBank/DDBJ whole genome shotgun (WGS) entry which is preliminary data.</text>
</comment>
<dbReference type="NCBIfam" id="TIGR01646">
    <property type="entry name" value="vgr_GE"/>
    <property type="match status" value="1"/>
</dbReference>
<dbReference type="Gene3D" id="2.40.50.230">
    <property type="entry name" value="Gp5 N-terminal domain"/>
    <property type="match status" value="1"/>
</dbReference>
<dbReference type="AlphaFoldDB" id="A0A8G2CMX6"/>
<dbReference type="EMBL" id="FTNE01000025">
    <property type="protein sequence ID" value="SIR33196.1"/>
    <property type="molecule type" value="Genomic_DNA"/>
</dbReference>
<dbReference type="PANTHER" id="PTHR32305">
    <property type="match status" value="1"/>
</dbReference>
<dbReference type="InterPro" id="IPR050708">
    <property type="entry name" value="T6SS_VgrG/RHS"/>
</dbReference>
<sequence>MDVLTDLLEIQTPLPPDSFKATGVLGGCDLSQPFAYTVTLRTGLSIIQVDQLLHQPVTITIAQGGPHLCYLNGLVVSITQMPSTSTGSTLLASQSYWDYEIVIVPKLHFLEQTRDCRFFENKSSLDIAQQILPEFGVTDVEYRINGNPPSRPYTVMFNETYLGFLNRILAEDGLFYFFEHSDGKHTLVIGNSNAAFKTLPASPLMFSSLSGIEASVHTWHRADATTLGTSTMGDYNPTTASTAIKGDEPTILTAPGVANRTHYHWPSWAPDPGTAQTIAKRHMQAHEARAQVYEGSATIPDLYVGGQITLTGDPTADGGASDYVLISVALAISDQGGAMTNARDPGITLSLTAIPAKTPWQPIPLPKPAMAGFYSATVIGPQGEEIYTDDLGRIKVQFPWDHRGETTSSGSFWLRVVQPWSGGGWGAQFIPRIGQEVAVTFLEGDIDRPVAVGALYNSTNTPIFPASDKNKSGFRSRSTKGGGAADYNEISFDDTMGSEILLFHAQKDHVIEVENDQTMTVDANRTVTVKKNEAITVQGTQTVKVTKAVLYESDTSITLKVGDSTIVMDHTSITLKSLMIKIEAESLLQTDGKIAQHKAGTLMIQNAPIIKVN</sequence>
<dbReference type="InterPro" id="IPR017847">
    <property type="entry name" value="T6SS_RhsGE_Vgr_subset"/>
</dbReference>
<dbReference type="SUPFAM" id="SSF69255">
    <property type="entry name" value="gp5 N-terminal domain-like"/>
    <property type="match status" value="1"/>
</dbReference>
<evidence type="ECO:0000259" key="5">
    <source>
        <dbReference type="Pfam" id="PF22178"/>
    </source>
</evidence>
<dbReference type="GO" id="GO:0005576">
    <property type="term" value="C:extracellular region"/>
    <property type="evidence" value="ECO:0007669"/>
    <property type="project" value="UniProtKB-SubCell"/>
</dbReference>
<accession>A0A8G2CMX6</accession>
<dbReference type="InterPro" id="IPR006533">
    <property type="entry name" value="T6SS_Vgr_RhsGE"/>
</dbReference>
<evidence type="ECO:0000256" key="3">
    <source>
        <dbReference type="ARBA" id="ARBA00022525"/>
    </source>
</evidence>
<dbReference type="SUPFAM" id="SSF69349">
    <property type="entry name" value="Phage fibre proteins"/>
    <property type="match status" value="1"/>
</dbReference>
<dbReference type="InterPro" id="IPR037026">
    <property type="entry name" value="Vgr_OB-fold_dom_sf"/>
</dbReference>
<proteinExistence type="inferred from homology"/>
<comment type="similarity">
    <text evidence="2">Belongs to the VgrG protein family.</text>
</comment>
<evidence type="ECO:0000259" key="4">
    <source>
        <dbReference type="Pfam" id="PF04717"/>
    </source>
</evidence>
<feature type="domain" description="Gp5/Type VI secretion system Vgr C-terminal trimerisation" evidence="5">
    <location>
        <begin position="472"/>
        <end position="562"/>
    </location>
</feature>
<keyword evidence="3" id="KW-0964">Secreted</keyword>
<gene>
    <name evidence="6" type="ORF">SAMN05421828_1254</name>
</gene>
<evidence type="ECO:0000313" key="6">
    <source>
        <dbReference type="EMBL" id="SIR33196.1"/>
    </source>
</evidence>
<evidence type="ECO:0000256" key="1">
    <source>
        <dbReference type="ARBA" id="ARBA00004613"/>
    </source>
</evidence>
<dbReference type="Pfam" id="PF04717">
    <property type="entry name" value="Phage_base_V"/>
    <property type="match status" value="1"/>
</dbReference>
<evidence type="ECO:0000313" key="7">
    <source>
        <dbReference type="Proteomes" id="UP000186308"/>
    </source>
</evidence>
<dbReference type="InterPro" id="IPR006531">
    <property type="entry name" value="Gp5/Vgr_OB"/>
</dbReference>
<dbReference type="Gene3D" id="3.55.50.10">
    <property type="entry name" value="Baseplate protein-like domains"/>
    <property type="match status" value="1"/>
</dbReference>
<organism evidence="6 7">
    <name type="scientific">Acidiphilium rubrum</name>
    <dbReference type="NCBI Taxonomy" id="526"/>
    <lineage>
        <taxon>Bacteria</taxon>
        <taxon>Pseudomonadati</taxon>
        <taxon>Pseudomonadota</taxon>
        <taxon>Alphaproteobacteria</taxon>
        <taxon>Acetobacterales</taxon>
        <taxon>Acidocellaceae</taxon>
        <taxon>Acidiphilium</taxon>
    </lineage>
</organism>
<dbReference type="OrthoDB" id="9762420at2"/>
<protein>
    <submittedName>
        <fullName evidence="6">Type VI secretion system secreted protein VgrG</fullName>
    </submittedName>
</protein>
<evidence type="ECO:0000256" key="2">
    <source>
        <dbReference type="ARBA" id="ARBA00005558"/>
    </source>
</evidence>
<dbReference type="NCBIfam" id="TIGR03361">
    <property type="entry name" value="VI_Rhs_Vgr"/>
    <property type="match status" value="1"/>
</dbReference>
<dbReference type="Pfam" id="PF22178">
    <property type="entry name" value="Gp5_trimer_C"/>
    <property type="match status" value="1"/>
</dbReference>
<dbReference type="Proteomes" id="UP000186308">
    <property type="component" value="Unassembled WGS sequence"/>
</dbReference>
<keyword evidence="7" id="KW-1185">Reference proteome</keyword>
<feature type="domain" description="Gp5/Type VI secretion system Vgr protein OB-fold" evidence="4">
    <location>
        <begin position="388"/>
        <end position="456"/>
    </location>
</feature>
<dbReference type="PANTHER" id="PTHR32305:SF15">
    <property type="entry name" value="PROTEIN RHSA-RELATED"/>
    <property type="match status" value="1"/>
</dbReference>
<dbReference type="RefSeq" id="WP_051657436.1">
    <property type="nucleotide sequence ID" value="NZ_FTNE01000025.1"/>
</dbReference>
<dbReference type="Gene3D" id="4.10.220.110">
    <property type="match status" value="1"/>
</dbReference>
<dbReference type="Pfam" id="PF05954">
    <property type="entry name" value="Phage_GPD"/>
    <property type="match status" value="1"/>
</dbReference>
<dbReference type="InterPro" id="IPR054030">
    <property type="entry name" value="Gp5_Vgr_C"/>
</dbReference>
<reference evidence="6 7" key="1">
    <citation type="submission" date="2017-01" db="EMBL/GenBank/DDBJ databases">
        <authorList>
            <person name="Varghese N."/>
            <person name="Submissions S."/>
        </authorList>
    </citation>
    <scope>NUCLEOTIDE SEQUENCE [LARGE SCALE GENOMIC DNA]</scope>
    <source>
        <strain evidence="6 7">ATCC 35905</strain>
    </source>
</reference>
<dbReference type="Gene3D" id="2.30.110.50">
    <property type="match status" value="1"/>
</dbReference>
<dbReference type="SUPFAM" id="SSF69279">
    <property type="entry name" value="Phage tail proteins"/>
    <property type="match status" value="2"/>
</dbReference>
<name>A0A8G2CMX6_ACIRU</name>
<comment type="subcellular location">
    <subcellularLocation>
        <location evidence="1">Secreted</location>
    </subcellularLocation>
</comment>